<keyword evidence="7" id="KW-1185">Reference proteome</keyword>
<proteinExistence type="predicted"/>
<evidence type="ECO:0000313" key="7">
    <source>
        <dbReference type="Proteomes" id="UP000069906"/>
    </source>
</evidence>
<reference evidence="4 7" key="1">
    <citation type="journal article" date="2015" name="ISME J.">
        <title>Elemental sulfur and acetate can support life of a novel strictly anaerobic haloarchaeon.</title>
        <authorList>
            <person name="Sorokin D.Y."/>
            <person name="Kublanov I.V."/>
            <person name="Gavrilov S.N."/>
            <person name="Rojo D."/>
            <person name="Roman P."/>
            <person name="Golyshin P.N."/>
            <person name="Slepak V.Z."/>
            <person name="Smedile F."/>
            <person name="Ferrer M."/>
            <person name="Messina E."/>
            <person name="La Cono V."/>
            <person name="Yakimov M.M."/>
        </authorList>
    </citation>
    <scope>NUCLEOTIDE SEQUENCE [LARGE SCALE GENOMIC DNA]</scope>
    <source>
        <strain evidence="4 7">HSR2</strain>
    </source>
</reference>
<dbReference type="Gene3D" id="3.40.1550.10">
    <property type="entry name" value="CheC-like"/>
    <property type="match status" value="2"/>
</dbReference>
<sequence length="388" mass="41212">MRINLASLETFNRIGTAGADRAAEGLSTLTGLETFVETTKINFAPVDSLPSLVGAEETAVAIDFEGGLDGNAILVFDDETADHVLGHLAGAGDDPDPAYLNEVANIMTSSFVDGWAEHLEETIDISPPTPASDPPGRAEPVDGEEFTFVFQSDIEICGTPGGCRFYLLPEPTSFLETLGATWDESSETDVNVGELSTFIRLTAAGAETVATNLGAMTGIETDVSVSHLDFVPVEDLPGVVDVDEHVGTVFQFSGALDGYLAVLFEDAAADTIADALTPGDSGDDYRQSAIEEVGNITASGFIDGWANALDTTIDHSVPDFVDDMGRAVLESIAVELGLTQEFAYMFDVVITAQEPMTCRMFAIPEADSFRSLVTRLDEDLDVSSVERV</sequence>
<feature type="domain" description="CheC-like protein" evidence="3">
    <location>
        <begin position="100"/>
        <end position="129"/>
    </location>
</feature>
<dbReference type="EMBL" id="CP008874">
    <property type="protein sequence ID" value="AKH97847.1"/>
    <property type="molecule type" value="Genomic_DNA"/>
</dbReference>
<dbReference type="PANTHER" id="PTHR43693">
    <property type="entry name" value="PROTEIN PHOSPHATASE CHEZ"/>
    <property type="match status" value="1"/>
</dbReference>
<dbReference type="SUPFAM" id="SSF103039">
    <property type="entry name" value="CheC-like"/>
    <property type="match status" value="2"/>
</dbReference>
<evidence type="ECO:0000259" key="3">
    <source>
        <dbReference type="Pfam" id="PF04509"/>
    </source>
</evidence>
<evidence type="ECO:0000313" key="4">
    <source>
        <dbReference type="EMBL" id="AKH97847.1"/>
    </source>
</evidence>
<feature type="domain" description="CheC-like protein" evidence="3">
    <location>
        <begin position="287"/>
        <end position="321"/>
    </location>
</feature>
<dbReference type="KEGG" id="hsu:HLASF_1361"/>
<dbReference type="STRING" id="1604004.HLASA_1348"/>
<evidence type="ECO:0000256" key="1">
    <source>
        <dbReference type="ARBA" id="ARBA00022500"/>
    </source>
</evidence>
<dbReference type="Pfam" id="PF04509">
    <property type="entry name" value="CheC"/>
    <property type="match status" value="2"/>
</dbReference>
<dbReference type="InterPro" id="IPR028976">
    <property type="entry name" value="CheC-like_sf"/>
</dbReference>
<dbReference type="AlphaFoldDB" id="A0A0F7PAV8"/>
<dbReference type="OrthoDB" id="182374at2157"/>
<reference evidence="5 6" key="3">
    <citation type="journal article" date="2016" name="Stand. Genomic Sci.">
        <title>Complete genome sequence of 'Halanaeroarchaeum sulfurireducens' M27-SA2, a sulfur-reducing and acetate-oxidizing haloarchaeon from the deep-sea hypersaline anoxic lake Medee.</title>
        <authorList>
            <person name="Messina E."/>
            <person name="Sorokin D.Y."/>
            <person name="Kublanov I.V."/>
            <person name="Toshchakov S."/>
            <person name="Lopatina A."/>
            <person name="Arcadi E."/>
            <person name="Smedile F."/>
            <person name="La Spada G."/>
            <person name="La Cono V."/>
            <person name="Yakimov M.M."/>
        </authorList>
    </citation>
    <scope>NUCLEOTIDE SEQUENCE [LARGE SCALE GENOMIC DNA]</scope>
    <source>
        <strain evidence="5 6">M27-SA2</strain>
    </source>
</reference>
<organism evidence="4 7">
    <name type="scientific">Halanaeroarchaeum sulfurireducens</name>
    <dbReference type="NCBI Taxonomy" id="1604004"/>
    <lineage>
        <taxon>Archaea</taxon>
        <taxon>Methanobacteriati</taxon>
        <taxon>Methanobacteriota</taxon>
        <taxon>Stenosarchaea group</taxon>
        <taxon>Halobacteria</taxon>
        <taxon>Halobacteriales</taxon>
        <taxon>Halobacteriaceae</taxon>
        <taxon>Halanaeroarchaeum</taxon>
    </lineage>
</organism>
<dbReference type="GeneID" id="26010692"/>
<dbReference type="KEGG" id="hsf:HLASA_1348"/>
<dbReference type="EMBL" id="CP011564">
    <property type="protein sequence ID" value="ALG82241.1"/>
    <property type="molecule type" value="Genomic_DNA"/>
</dbReference>
<evidence type="ECO:0000313" key="5">
    <source>
        <dbReference type="EMBL" id="ALG82241.1"/>
    </source>
</evidence>
<dbReference type="Proteomes" id="UP000069906">
    <property type="component" value="Chromosome"/>
</dbReference>
<dbReference type="Proteomes" id="UP000060390">
    <property type="component" value="Chromosome"/>
</dbReference>
<keyword evidence="1" id="KW-0145">Chemotaxis</keyword>
<keyword evidence="2" id="KW-0378">Hydrolase</keyword>
<evidence type="ECO:0000256" key="2">
    <source>
        <dbReference type="ARBA" id="ARBA00022801"/>
    </source>
</evidence>
<gene>
    <name evidence="4" type="primary">cheC2</name>
    <name evidence="5" type="ORF">HLASA_1348</name>
    <name evidence="4" type="ORF">HLASF_1361</name>
</gene>
<dbReference type="PANTHER" id="PTHR43693:SF1">
    <property type="entry name" value="PROTEIN PHOSPHATASE CHEZ"/>
    <property type="match status" value="1"/>
</dbReference>
<dbReference type="HOGENOM" id="CLU_654911_0_0_2"/>
<dbReference type="CDD" id="cd17911">
    <property type="entry name" value="CheC_ClassIII"/>
    <property type="match status" value="2"/>
</dbReference>
<dbReference type="RefSeq" id="WP_050048560.1">
    <property type="nucleotide sequence ID" value="NZ_CP008874.1"/>
</dbReference>
<dbReference type="GO" id="GO:0016787">
    <property type="term" value="F:hydrolase activity"/>
    <property type="evidence" value="ECO:0007669"/>
    <property type="project" value="UniProtKB-KW"/>
</dbReference>
<protein>
    <submittedName>
        <fullName evidence="4">Chemotaxis protein CheC2</fullName>
    </submittedName>
</protein>
<evidence type="ECO:0000313" key="6">
    <source>
        <dbReference type="Proteomes" id="UP000060390"/>
    </source>
</evidence>
<dbReference type="GO" id="GO:0006935">
    <property type="term" value="P:chemotaxis"/>
    <property type="evidence" value="ECO:0007669"/>
    <property type="project" value="UniProtKB-KW"/>
</dbReference>
<dbReference type="InterPro" id="IPR050992">
    <property type="entry name" value="CheZ_family_phosphatases"/>
</dbReference>
<name>A0A0F7PAV8_9EURY</name>
<dbReference type="InterPro" id="IPR007597">
    <property type="entry name" value="CheC"/>
</dbReference>
<reference evidence="6" key="2">
    <citation type="submission" date="2015-05" db="EMBL/GenBank/DDBJ databases">
        <title>Complete genome sequence of Halanaeroarchaeum sulfurireducens type strain M27-SA2, a sulfate-reducer haloarchaeon from marine anoxic lake Medee.</title>
        <authorList>
            <person name="Messina E."/>
            <person name="Kublanov I.V."/>
            <person name="Toshchakov S."/>
            <person name="Arcadi E."/>
            <person name="La Spada G."/>
            <person name="La Cono V."/>
            <person name="Yakimov M.M."/>
        </authorList>
    </citation>
    <scope>NUCLEOTIDE SEQUENCE [LARGE SCALE GENOMIC DNA]</scope>
    <source>
        <strain evidence="6">M27-SA2</strain>
    </source>
</reference>
<accession>A0A0F7PAV8</accession>